<evidence type="ECO:0000256" key="1">
    <source>
        <dbReference type="ARBA" id="ARBA00022729"/>
    </source>
</evidence>
<evidence type="ECO:0000259" key="4">
    <source>
        <dbReference type="Pfam" id="PF11611"/>
    </source>
</evidence>
<keyword evidence="3" id="KW-0812">Transmembrane</keyword>
<dbReference type="InterPro" id="IPR029050">
    <property type="entry name" value="Immunoprotect_excell_Ig-like"/>
</dbReference>
<evidence type="ECO:0000313" key="6">
    <source>
        <dbReference type="Proteomes" id="UP000579647"/>
    </source>
</evidence>
<proteinExistence type="predicted"/>
<feature type="region of interest" description="Disordered" evidence="2">
    <location>
        <begin position="49"/>
        <end position="78"/>
    </location>
</feature>
<feature type="domain" description="DUF4352" evidence="4">
    <location>
        <begin position="82"/>
        <end position="204"/>
    </location>
</feature>
<dbReference type="Proteomes" id="UP000579647">
    <property type="component" value="Unassembled WGS sequence"/>
</dbReference>
<evidence type="ECO:0000256" key="2">
    <source>
        <dbReference type="SAM" id="MobiDB-lite"/>
    </source>
</evidence>
<accession>A0A840WDF4</accession>
<sequence>MTHPPHPGSQPQPQPAKKKSPIALFGCLGCSGLILVILVAVGIMALGSDGDSSRSDDGAASADTADDAGDSGDSDEAADDMYGLNERVELGDLAFTVTGVEGGIAETSDILGDYTAEGQYVAVSITAENIGTEPTYFENTGQKLYDAEGRQFGHDTDATIAMDDGPMLGELNPGQSGDFTVVFDIPADAEFDHIELGDSLFGDGENAAVNLRG</sequence>
<dbReference type="EMBL" id="JACHDO010000001">
    <property type="protein sequence ID" value="MBB5495029.1"/>
    <property type="molecule type" value="Genomic_DNA"/>
</dbReference>
<gene>
    <name evidence="5" type="ORF">HNR07_006166</name>
</gene>
<feature type="transmembrane region" description="Helical" evidence="3">
    <location>
        <begin position="22"/>
        <end position="46"/>
    </location>
</feature>
<reference evidence="5 6" key="1">
    <citation type="submission" date="2020-08" db="EMBL/GenBank/DDBJ databases">
        <title>Sequencing the genomes of 1000 actinobacteria strains.</title>
        <authorList>
            <person name="Klenk H.-P."/>
        </authorList>
    </citation>
    <scope>NUCLEOTIDE SEQUENCE [LARGE SCALE GENOMIC DNA]</scope>
    <source>
        <strain evidence="5 6">DSM 44598</strain>
    </source>
</reference>
<dbReference type="Pfam" id="PF11611">
    <property type="entry name" value="DUF4352"/>
    <property type="match status" value="1"/>
</dbReference>
<organism evidence="5 6">
    <name type="scientific">Nocardiopsis metallicus</name>
    <dbReference type="NCBI Taxonomy" id="179819"/>
    <lineage>
        <taxon>Bacteria</taxon>
        <taxon>Bacillati</taxon>
        <taxon>Actinomycetota</taxon>
        <taxon>Actinomycetes</taxon>
        <taxon>Streptosporangiales</taxon>
        <taxon>Nocardiopsidaceae</taxon>
        <taxon>Nocardiopsis</taxon>
    </lineage>
</organism>
<keyword evidence="3" id="KW-1133">Transmembrane helix</keyword>
<comment type="caution">
    <text evidence="5">The sequence shown here is derived from an EMBL/GenBank/DDBJ whole genome shotgun (WGS) entry which is preliminary data.</text>
</comment>
<keyword evidence="3" id="KW-0472">Membrane</keyword>
<evidence type="ECO:0000313" key="5">
    <source>
        <dbReference type="EMBL" id="MBB5495029.1"/>
    </source>
</evidence>
<protein>
    <recommendedName>
        <fullName evidence="4">DUF4352 domain-containing protein</fullName>
    </recommendedName>
</protein>
<dbReference type="Gene3D" id="2.60.40.1240">
    <property type="match status" value="1"/>
</dbReference>
<dbReference type="InterPro" id="IPR029051">
    <property type="entry name" value="DUF4352"/>
</dbReference>
<feature type="compositionally biased region" description="Acidic residues" evidence="2">
    <location>
        <begin position="64"/>
        <end position="78"/>
    </location>
</feature>
<evidence type="ECO:0000256" key="3">
    <source>
        <dbReference type="SAM" id="Phobius"/>
    </source>
</evidence>
<dbReference type="RefSeq" id="WP_184369332.1">
    <property type="nucleotide sequence ID" value="NZ_BAAAKM010000049.1"/>
</dbReference>
<keyword evidence="1" id="KW-0732">Signal</keyword>
<keyword evidence="6" id="KW-1185">Reference proteome</keyword>
<name>A0A840WDF4_9ACTN</name>
<dbReference type="AlphaFoldDB" id="A0A840WDF4"/>